<dbReference type="EMBL" id="CP032317">
    <property type="protein sequence ID" value="AYA36705.1"/>
    <property type="molecule type" value="Genomic_DNA"/>
</dbReference>
<dbReference type="KEGG" id="hyh:D3Y59_06340"/>
<feature type="transmembrane region" description="Helical" evidence="1">
    <location>
        <begin position="12"/>
        <end position="34"/>
    </location>
</feature>
<evidence type="ECO:0000313" key="2">
    <source>
        <dbReference type="EMBL" id="AYA36705.1"/>
    </source>
</evidence>
<keyword evidence="1" id="KW-0472">Membrane</keyword>
<sequence>MNIKRRLFTLHSWLGLVCGAFILVFFCTGSLMVFREELNQQLHPELFRVAVGERRLGYDELYRRAKAAEPAAQFYSFRYIPQAPNESLEIRIYENQEPGRLFVNPYTGQVLGKSFGSFTDQLIILHYSFFMGKLGEALAGVFAIALLGSVLTGFVVYRKHLLDALLLRTAIRWKNWRTASSGLHRVLGSWALVFNVVLAGSGLWMSWDAFDLKKIFADDKEKKEKALPTVAANLDVLIAEAQRLEPGLELVRVNFPRKPEASVAVLGRAPSSAWIWGRTASKVEFGNAAGAVQVRKVFREQNLRPAERFDFALRTLHYGQYGGLAIKIIYSLLALSSAVITVTGFLLWWRRQRPAKRHATPVRHAAAVSA</sequence>
<keyword evidence="1" id="KW-1133">Transmembrane helix</keyword>
<dbReference type="PANTHER" id="PTHR34219">
    <property type="entry name" value="IRON-REGULATED INNER MEMBRANE PROTEIN-RELATED"/>
    <property type="match status" value="1"/>
</dbReference>
<accession>A0A3B7QYM7</accession>
<gene>
    <name evidence="2" type="ORF">D3Y59_06340</name>
</gene>
<dbReference type="AlphaFoldDB" id="A0A3B7QYM7"/>
<dbReference type="InterPro" id="IPR005625">
    <property type="entry name" value="PepSY-ass_TM"/>
</dbReference>
<reference evidence="2 3" key="1">
    <citation type="submission" date="2018-09" db="EMBL/GenBank/DDBJ databases">
        <title>Hymenobacter medium sp. nov., isolated from R2A medium.</title>
        <authorList>
            <person name="Yingchao G."/>
        </authorList>
    </citation>
    <scope>NUCLEOTIDE SEQUENCE [LARGE SCALE GENOMIC DNA]</scope>
    <source>
        <strain evidence="3">sh-6</strain>
    </source>
</reference>
<organism evidence="2 3">
    <name type="scientific">Hymenobacter oligotrophus</name>
    <dbReference type="NCBI Taxonomy" id="2319843"/>
    <lineage>
        <taxon>Bacteria</taxon>
        <taxon>Pseudomonadati</taxon>
        <taxon>Bacteroidota</taxon>
        <taxon>Cytophagia</taxon>
        <taxon>Cytophagales</taxon>
        <taxon>Hymenobacteraceae</taxon>
        <taxon>Hymenobacter</taxon>
    </lineage>
</organism>
<dbReference type="Pfam" id="PF03929">
    <property type="entry name" value="PepSY_TM"/>
    <property type="match status" value="1"/>
</dbReference>
<feature type="transmembrane region" description="Helical" evidence="1">
    <location>
        <begin position="186"/>
        <end position="207"/>
    </location>
</feature>
<keyword evidence="3" id="KW-1185">Reference proteome</keyword>
<name>A0A3B7QYM7_9BACT</name>
<feature type="transmembrane region" description="Helical" evidence="1">
    <location>
        <begin position="328"/>
        <end position="349"/>
    </location>
</feature>
<keyword evidence="1" id="KW-0812">Transmembrane</keyword>
<protein>
    <submittedName>
        <fullName evidence="2">PepSY domain-containing protein</fullName>
    </submittedName>
</protein>
<dbReference type="Proteomes" id="UP000262802">
    <property type="component" value="Chromosome"/>
</dbReference>
<proteinExistence type="predicted"/>
<dbReference type="OrthoDB" id="111691at2"/>
<dbReference type="PANTHER" id="PTHR34219:SF3">
    <property type="entry name" value="BLL7967 PROTEIN"/>
    <property type="match status" value="1"/>
</dbReference>
<feature type="transmembrane region" description="Helical" evidence="1">
    <location>
        <begin position="137"/>
        <end position="157"/>
    </location>
</feature>
<evidence type="ECO:0000313" key="3">
    <source>
        <dbReference type="Proteomes" id="UP000262802"/>
    </source>
</evidence>
<evidence type="ECO:0000256" key="1">
    <source>
        <dbReference type="SAM" id="Phobius"/>
    </source>
</evidence>
<dbReference type="RefSeq" id="WP_119444283.1">
    <property type="nucleotide sequence ID" value="NZ_CP032317.1"/>
</dbReference>